<dbReference type="RefSeq" id="WP_157386599.1">
    <property type="nucleotide sequence ID" value="NZ_WRPP01000001.1"/>
</dbReference>
<dbReference type="InterPro" id="IPR058333">
    <property type="entry name" value="DUF8020"/>
</dbReference>
<reference evidence="3 4" key="1">
    <citation type="submission" date="2019-12" db="EMBL/GenBank/DDBJ databases">
        <title>Nocardia sp. nov. ET3-3 isolated from soil.</title>
        <authorList>
            <person name="Kanchanasin P."/>
            <person name="Tanasupawat S."/>
            <person name="Yuki M."/>
            <person name="Kudo T."/>
        </authorList>
    </citation>
    <scope>NUCLEOTIDE SEQUENCE [LARGE SCALE GENOMIC DNA]</scope>
    <source>
        <strain evidence="3 4">ET3-3</strain>
    </source>
</reference>
<feature type="domain" description="DUF8020" evidence="2">
    <location>
        <begin position="35"/>
        <end position="103"/>
    </location>
</feature>
<keyword evidence="1" id="KW-0732">Signal</keyword>
<evidence type="ECO:0000313" key="4">
    <source>
        <dbReference type="Proteomes" id="UP000466794"/>
    </source>
</evidence>
<accession>A0A7K1US92</accession>
<name>A0A7K1US92_9NOCA</name>
<sequence>MSVRALTVVALPVIAAVGLGAGSAAATPDSVDTAAIHYTVNRSGDSAVLSAPGARLSAADGQLMIADASGAVAASIPLSYRMDATAYPIDLRIDGDTATLTPVRANGVAVIDRAGPTDMVPASKLESVAESFNIRDQQALLALGQRAGIGSVTSAVLGAIVGGGAGCLLGAAVGATAAGVATLLAGLLPGAAIGCLVGMGTLGPIGAVGGLITVGGPILAWSAFQYFSTILSPCTGPALYCQDPATVPSAPKP</sequence>
<dbReference type="AlphaFoldDB" id="A0A7K1US92"/>
<organism evidence="3 4">
    <name type="scientific">Nocardia terrae</name>
    <dbReference type="NCBI Taxonomy" id="2675851"/>
    <lineage>
        <taxon>Bacteria</taxon>
        <taxon>Bacillati</taxon>
        <taxon>Actinomycetota</taxon>
        <taxon>Actinomycetes</taxon>
        <taxon>Mycobacteriales</taxon>
        <taxon>Nocardiaceae</taxon>
        <taxon>Nocardia</taxon>
    </lineage>
</organism>
<dbReference type="Proteomes" id="UP000466794">
    <property type="component" value="Unassembled WGS sequence"/>
</dbReference>
<dbReference type="EMBL" id="WRPP01000001">
    <property type="protein sequence ID" value="MVU77222.1"/>
    <property type="molecule type" value="Genomic_DNA"/>
</dbReference>
<evidence type="ECO:0000313" key="3">
    <source>
        <dbReference type="EMBL" id="MVU77222.1"/>
    </source>
</evidence>
<comment type="caution">
    <text evidence="3">The sequence shown here is derived from an EMBL/GenBank/DDBJ whole genome shotgun (WGS) entry which is preliminary data.</text>
</comment>
<gene>
    <name evidence="3" type="ORF">GPX89_08170</name>
</gene>
<evidence type="ECO:0000259" key="2">
    <source>
        <dbReference type="Pfam" id="PF26059"/>
    </source>
</evidence>
<proteinExistence type="predicted"/>
<feature type="chain" id="PRO_5029576765" description="DUF8020 domain-containing protein" evidence="1">
    <location>
        <begin position="27"/>
        <end position="253"/>
    </location>
</feature>
<feature type="signal peptide" evidence="1">
    <location>
        <begin position="1"/>
        <end position="26"/>
    </location>
</feature>
<dbReference type="Pfam" id="PF26059">
    <property type="entry name" value="DUF8020"/>
    <property type="match status" value="1"/>
</dbReference>
<evidence type="ECO:0000256" key="1">
    <source>
        <dbReference type="SAM" id="SignalP"/>
    </source>
</evidence>
<protein>
    <recommendedName>
        <fullName evidence="2">DUF8020 domain-containing protein</fullName>
    </recommendedName>
</protein>
<keyword evidence="4" id="KW-1185">Reference proteome</keyword>